<accession>A0A544QUL1</accession>
<feature type="domain" description="ABC transporter" evidence="10">
    <location>
        <begin position="347"/>
        <end position="589"/>
    </location>
</feature>
<keyword evidence="3" id="KW-1003">Cell membrane</keyword>
<dbReference type="InterPro" id="IPR036640">
    <property type="entry name" value="ABC1_TM_sf"/>
</dbReference>
<gene>
    <name evidence="12" type="ORF">EXD82_07130</name>
</gene>
<name>A0A544QUL1_9FIRM</name>
<dbReference type="PANTHER" id="PTHR43394:SF1">
    <property type="entry name" value="ATP-BINDING CASSETTE SUB-FAMILY B MEMBER 10, MITOCHONDRIAL"/>
    <property type="match status" value="1"/>
</dbReference>
<dbReference type="GO" id="GO:0005524">
    <property type="term" value="F:ATP binding"/>
    <property type="evidence" value="ECO:0007669"/>
    <property type="project" value="UniProtKB-KW"/>
</dbReference>
<keyword evidence="6 12" id="KW-0067">ATP-binding</keyword>
<dbReference type="CDD" id="cd07346">
    <property type="entry name" value="ABC_6TM_exporters"/>
    <property type="match status" value="1"/>
</dbReference>
<dbReference type="Pfam" id="PF00005">
    <property type="entry name" value="ABC_tran"/>
    <property type="match status" value="1"/>
</dbReference>
<evidence type="ECO:0000313" key="13">
    <source>
        <dbReference type="Proteomes" id="UP000317863"/>
    </source>
</evidence>
<evidence type="ECO:0000259" key="11">
    <source>
        <dbReference type="PROSITE" id="PS50929"/>
    </source>
</evidence>
<proteinExistence type="predicted"/>
<evidence type="ECO:0000313" key="12">
    <source>
        <dbReference type="EMBL" id="TQQ84403.1"/>
    </source>
</evidence>
<dbReference type="InterPro" id="IPR003593">
    <property type="entry name" value="AAA+_ATPase"/>
</dbReference>
<keyword evidence="8 9" id="KW-0472">Membrane</keyword>
<evidence type="ECO:0000259" key="10">
    <source>
        <dbReference type="PROSITE" id="PS50893"/>
    </source>
</evidence>
<evidence type="ECO:0000256" key="4">
    <source>
        <dbReference type="ARBA" id="ARBA00022692"/>
    </source>
</evidence>
<feature type="domain" description="ABC transmembrane type-1" evidence="11">
    <location>
        <begin position="29"/>
        <end position="311"/>
    </location>
</feature>
<dbReference type="GO" id="GO:0005886">
    <property type="term" value="C:plasma membrane"/>
    <property type="evidence" value="ECO:0007669"/>
    <property type="project" value="UniProtKB-SubCell"/>
</dbReference>
<feature type="transmembrane region" description="Helical" evidence="9">
    <location>
        <begin position="68"/>
        <end position="91"/>
    </location>
</feature>
<dbReference type="PROSITE" id="PS00211">
    <property type="entry name" value="ABC_TRANSPORTER_1"/>
    <property type="match status" value="1"/>
</dbReference>
<comment type="subcellular location">
    <subcellularLocation>
        <location evidence="1">Cell membrane</location>
        <topology evidence="1">Multi-pass membrane protein</topology>
    </subcellularLocation>
</comment>
<dbReference type="SMART" id="SM00382">
    <property type="entry name" value="AAA"/>
    <property type="match status" value="1"/>
</dbReference>
<feature type="transmembrane region" description="Helical" evidence="9">
    <location>
        <begin position="28"/>
        <end position="48"/>
    </location>
</feature>
<keyword evidence="7 9" id="KW-1133">Transmembrane helix</keyword>
<keyword evidence="13" id="KW-1185">Reference proteome</keyword>
<keyword evidence="5" id="KW-0547">Nucleotide-binding</keyword>
<evidence type="ECO:0000256" key="5">
    <source>
        <dbReference type="ARBA" id="ARBA00022741"/>
    </source>
</evidence>
<dbReference type="Gene3D" id="1.20.1560.10">
    <property type="entry name" value="ABC transporter type 1, transmembrane domain"/>
    <property type="match status" value="1"/>
</dbReference>
<evidence type="ECO:0000256" key="2">
    <source>
        <dbReference type="ARBA" id="ARBA00022448"/>
    </source>
</evidence>
<comment type="caution">
    <text evidence="12">The sequence shown here is derived from an EMBL/GenBank/DDBJ whole genome shotgun (WGS) entry which is preliminary data.</text>
</comment>
<feature type="transmembrane region" description="Helical" evidence="9">
    <location>
        <begin position="254"/>
        <end position="276"/>
    </location>
</feature>
<dbReference type="Gene3D" id="3.40.50.300">
    <property type="entry name" value="P-loop containing nucleotide triphosphate hydrolases"/>
    <property type="match status" value="1"/>
</dbReference>
<evidence type="ECO:0000256" key="3">
    <source>
        <dbReference type="ARBA" id="ARBA00022475"/>
    </source>
</evidence>
<keyword evidence="4 9" id="KW-0812">Transmembrane</keyword>
<dbReference type="PANTHER" id="PTHR43394">
    <property type="entry name" value="ATP-DEPENDENT PERMEASE MDL1, MITOCHONDRIAL"/>
    <property type="match status" value="1"/>
</dbReference>
<evidence type="ECO:0000256" key="1">
    <source>
        <dbReference type="ARBA" id="ARBA00004651"/>
    </source>
</evidence>
<dbReference type="SUPFAM" id="SSF90123">
    <property type="entry name" value="ABC transporter transmembrane region"/>
    <property type="match status" value="1"/>
</dbReference>
<feature type="transmembrane region" description="Helical" evidence="9">
    <location>
        <begin position="167"/>
        <end position="186"/>
    </location>
</feature>
<protein>
    <submittedName>
        <fullName evidence="12">ABC transporter ATP-binding protein</fullName>
    </submittedName>
</protein>
<dbReference type="GO" id="GO:0016887">
    <property type="term" value="F:ATP hydrolysis activity"/>
    <property type="evidence" value="ECO:0007669"/>
    <property type="project" value="InterPro"/>
</dbReference>
<evidence type="ECO:0000256" key="9">
    <source>
        <dbReference type="SAM" id="Phobius"/>
    </source>
</evidence>
<dbReference type="InterPro" id="IPR011527">
    <property type="entry name" value="ABC1_TM_dom"/>
</dbReference>
<evidence type="ECO:0000256" key="6">
    <source>
        <dbReference type="ARBA" id="ARBA00022840"/>
    </source>
</evidence>
<dbReference type="Proteomes" id="UP000317863">
    <property type="component" value="Unassembled WGS sequence"/>
</dbReference>
<dbReference type="SUPFAM" id="SSF52540">
    <property type="entry name" value="P-loop containing nucleoside triphosphate hydrolases"/>
    <property type="match status" value="1"/>
</dbReference>
<dbReference type="Pfam" id="PF00664">
    <property type="entry name" value="ABC_membrane"/>
    <property type="match status" value="1"/>
</dbReference>
<reference evidence="12 13" key="1">
    <citation type="submission" date="2019-02" db="EMBL/GenBank/DDBJ databases">
        <title>Peptostreptococcaceae bacterium ZHW00191 nov., a new bacterium isolated from the human gut.</title>
        <authorList>
            <person name="Zhou H.-W."/>
            <person name="Chen X.-J."/>
        </authorList>
    </citation>
    <scope>NUCLEOTIDE SEQUENCE [LARGE SCALE GENOMIC DNA]</scope>
    <source>
        <strain evidence="12 13">ZHW00191</strain>
    </source>
</reference>
<dbReference type="GO" id="GO:0015421">
    <property type="term" value="F:ABC-type oligopeptide transporter activity"/>
    <property type="evidence" value="ECO:0007669"/>
    <property type="project" value="TreeGrafter"/>
</dbReference>
<dbReference type="PROSITE" id="PS50929">
    <property type="entry name" value="ABC_TM1F"/>
    <property type="match status" value="1"/>
</dbReference>
<dbReference type="OrthoDB" id="1905236at2"/>
<dbReference type="InterPro" id="IPR027417">
    <property type="entry name" value="P-loop_NTPase"/>
</dbReference>
<dbReference type="AlphaFoldDB" id="A0A544QUL1"/>
<dbReference type="InterPro" id="IPR017871">
    <property type="entry name" value="ABC_transporter-like_CS"/>
</dbReference>
<evidence type="ECO:0000256" key="7">
    <source>
        <dbReference type="ARBA" id="ARBA00022989"/>
    </source>
</evidence>
<evidence type="ECO:0000256" key="8">
    <source>
        <dbReference type="ARBA" id="ARBA00023136"/>
    </source>
</evidence>
<dbReference type="PROSITE" id="PS50893">
    <property type="entry name" value="ABC_TRANSPORTER_2"/>
    <property type="match status" value="1"/>
</dbReference>
<dbReference type="InterPro" id="IPR039421">
    <property type="entry name" value="Type_1_exporter"/>
</dbReference>
<dbReference type="EMBL" id="SGJB01000011">
    <property type="protein sequence ID" value="TQQ84403.1"/>
    <property type="molecule type" value="Genomic_DNA"/>
</dbReference>
<dbReference type="InterPro" id="IPR003439">
    <property type="entry name" value="ABC_transporter-like_ATP-bd"/>
</dbReference>
<sequence>MYMENASKVKSPVMRFIGFVAYHNRIRIAIAMIMVIVITTIDLVLPMLTRDMVDKGITGRNMELLIKIIAIYSVMSVSARLLNLILGYIYATMRNKVAIKFRLKVLDHLSKLSGRFYTENRTGNLMSIVQSDIDIIENIDAELVFSIIKNSITAVISLYLMFRIDSILFVAVVSIQIILVVVQRYFTQSIHSNVSMYRDEYGDSSNIVQEYVYNIMNVIISKSKRFFISKFISGQRGLINKDIKINVLMSGNMCAANIFNLMMSMTIYGYGGYMIINGDFTLGSLLAFQNYAGMLIGPCISIVNANNRIQQARVSIDRVYSILDEPAVIDKEQNGLKCLDSDCLSEINVDNVVFGYDNEKDDKNDTDKKYVLNGVSMKFKRGEISAIVGESGCGKSTLSKLLYRLWDVDSGSIEIDGDNIKNIRLMSLRKCVSIVSQDIVIFDSTIRNNISLGKNISDEDIKRVCTLSGLDGFIASLDNGLDTEIGEKGIKISGGQKQRISIARAMLCDSPIIIFDEATSALDNVSQDIIMESIKKTLKDRIVIVIAHRLSTIRDVDKIFVLSNGKVLESGAHDELMKNRNIYYRLYASEQE</sequence>
<dbReference type="FunFam" id="3.40.50.300:FF:000221">
    <property type="entry name" value="Multidrug ABC transporter ATP-binding protein"/>
    <property type="match status" value="1"/>
</dbReference>
<organism evidence="12 13">
    <name type="scientific">Peptacetobacter hominis</name>
    <dbReference type="NCBI Taxonomy" id="2743610"/>
    <lineage>
        <taxon>Bacteria</taxon>
        <taxon>Bacillati</taxon>
        <taxon>Bacillota</taxon>
        <taxon>Clostridia</taxon>
        <taxon>Peptostreptococcales</taxon>
        <taxon>Peptostreptococcaceae</taxon>
        <taxon>Peptacetobacter</taxon>
    </lineage>
</organism>
<keyword evidence="2" id="KW-0813">Transport</keyword>
<feature type="transmembrane region" description="Helical" evidence="9">
    <location>
        <begin position="282"/>
        <end position="303"/>
    </location>
</feature>
<feature type="transmembrane region" description="Helical" evidence="9">
    <location>
        <begin position="143"/>
        <end position="161"/>
    </location>
</feature>